<reference evidence="2" key="1">
    <citation type="journal article" date="2016" name="Nat. Genet.">
        <title>A high-quality carrot genome assembly provides new insights into carotenoid accumulation and asterid genome evolution.</title>
        <authorList>
            <person name="Iorizzo M."/>
            <person name="Ellison S."/>
            <person name="Senalik D."/>
            <person name="Zeng P."/>
            <person name="Satapoomin P."/>
            <person name="Huang J."/>
            <person name="Bowman M."/>
            <person name="Iovene M."/>
            <person name="Sanseverino W."/>
            <person name="Cavagnaro P."/>
            <person name="Yildiz M."/>
            <person name="Macko-Podgorni A."/>
            <person name="Moranska E."/>
            <person name="Grzebelus E."/>
            <person name="Grzebelus D."/>
            <person name="Ashrafi H."/>
            <person name="Zheng Z."/>
            <person name="Cheng S."/>
            <person name="Spooner D."/>
            <person name="Van Deynze A."/>
            <person name="Simon P."/>
        </authorList>
    </citation>
    <scope>NUCLEOTIDE SEQUENCE</scope>
    <source>
        <tissue evidence="2">Leaf</tissue>
    </source>
</reference>
<protein>
    <submittedName>
        <fullName evidence="2">Uncharacterized protein</fullName>
    </submittedName>
</protein>
<feature type="compositionally biased region" description="Polar residues" evidence="1">
    <location>
        <begin position="612"/>
        <end position="631"/>
    </location>
</feature>
<evidence type="ECO:0000313" key="2">
    <source>
        <dbReference type="EMBL" id="WOH16582.1"/>
    </source>
</evidence>
<dbReference type="EMBL" id="CP093351">
    <property type="protein sequence ID" value="WOH16582.1"/>
    <property type="molecule type" value="Genomic_DNA"/>
</dbReference>
<feature type="compositionally biased region" description="Low complexity" evidence="1">
    <location>
        <begin position="47"/>
        <end position="62"/>
    </location>
</feature>
<sequence>MDYQQPHHSYARPPPTLPPPPSDPNHHQQQPPSLAPPPPGPSWYSGQFQYAAQANQNHQQWAPPYPAPPPQPYAAHHQYQPPPPPPPPRPQAYPPQLNQPGFHFFLTNWAVQVISTTLRLSHNNGEDWAAKARAWAAAQNSSDNQYPQSQYTSFSRKEENQYSVPNPQYADGQHFPVAASSYQQYQASVAPPYQSSESSFSSGYVQDGHMPFNGRNGSLVGGTNSALPHQESSPSNASVHLQEVPSSYSSFTGKEDITNQSEQFSKSPWAFTSTSQQQAQPAADGRALPMEQPQYAFSHQSAGPPSDLSDQPLDFNPSYNRDHNQHVQSNYSRNAGVPLRDLESPSDVASIHAWSASAAPGVVYPPVHPPGPQVDPSLSISSPVSGNFGPLFGRISGQNFQPLGQSVSMPFGGTGTFSGDGFGASGVSDRTKKPSVPNWLREEIIKKKAVIATSAPDFSEDPNSVAEDVIDKSFVKGDPDSRSIDSSRSTEEEDDEEDDGEIARTAAINQEIKRVLTEILLKVTDELFNEIATKVLSEEGTPVIDHNNASVTRDVSPSAPEIPTPKASAKVLITARTSGTESDDTKKLTSAPGDLLGLASYASDDDEDDESQNVGVPNSKRNTIDQPSTNKMLSNEYSAAEAKENMNKNFVSGSDGRMFPNGSSGKYRPDNELNNNGPSRESSHGFSPDDAVDVENKADIATSTDNIKGQAKTELSIENFGSKKVTSGDTEVREDRKKTDDKRRSSAGKYIDKEPGGDGAHARGDESHRRQEERKVKKEKKNDYDESKEKSKEQGLKSVEKYMDPNSKRRSSHRNDKDMKQTDKDRSRSKEASERKRDGTRDEEGERSRDKLTSDSRRHKRHRSPSVGSKGRDDKNHTVVGHTKNSSDDESSGDSRRKSRTRKRKSSPSPDRSRRRQVSRSPHSKHSQRRHSPYSSLETTRGKRSRSKSPARRKR</sequence>
<feature type="compositionally biased region" description="Polar residues" evidence="1">
    <location>
        <begin position="139"/>
        <end position="154"/>
    </location>
</feature>
<evidence type="ECO:0000313" key="3">
    <source>
        <dbReference type="Proteomes" id="UP000077755"/>
    </source>
</evidence>
<feature type="region of interest" description="Disordered" evidence="1">
    <location>
        <begin position="649"/>
        <end position="955"/>
    </location>
</feature>
<name>A0AAF1BHI5_DAUCS</name>
<feature type="compositionally biased region" description="Pro residues" evidence="1">
    <location>
        <begin position="12"/>
        <end position="23"/>
    </location>
</feature>
<keyword evidence="3" id="KW-1185">Reference proteome</keyword>
<organism evidence="2 3">
    <name type="scientific">Daucus carota subsp. sativus</name>
    <name type="common">Carrot</name>
    <dbReference type="NCBI Taxonomy" id="79200"/>
    <lineage>
        <taxon>Eukaryota</taxon>
        <taxon>Viridiplantae</taxon>
        <taxon>Streptophyta</taxon>
        <taxon>Embryophyta</taxon>
        <taxon>Tracheophyta</taxon>
        <taxon>Spermatophyta</taxon>
        <taxon>Magnoliopsida</taxon>
        <taxon>eudicotyledons</taxon>
        <taxon>Gunneridae</taxon>
        <taxon>Pentapetalae</taxon>
        <taxon>asterids</taxon>
        <taxon>campanulids</taxon>
        <taxon>Apiales</taxon>
        <taxon>Apiaceae</taxon>
        <taxon>Apioideae</taxon>
        <taxon>Scandiceae</taxon>
        <taxon>Daucinae</taxon>
        <taxon>Daucus</taxon>
        <taxon>Daucus sect. Daucus</taxon>
    </lineage>
</organism>
<feature type="region of interest" description="Disordered" evidence="1">
    <location>
        <begin position="597"/>
        <end position="631"/>
    </location>
</feature>
<proteinExistence type="predicted"/>
<feature type="compositionally biased region" description="Basic and acidic residues" evidence="1">
    <location>
        <begin position="469"/>
        <end position="490"/>
    </location>
</feature>
<feature type="region of interest" description="Disordered" evidence="1">
    <location>
        <begin position="196"/>
        <end position="325"/>
    </location>
</feature>
<accession>A0AAF1BHI5</accession>
<feature type="compositionally biased region" description="Acidic residues" evidence="1">
    <location>
        <begin position="491"/>
        <end position="500"/>
    </location>
</feature>
<feature type="compositionally biased region" description="Pro residues" evidence="1">
    <location>
        <begin position="80"/>
        <end position="93"/>
    </location>
</feature>
<feature type="compositionally biased region" description="Basic and acidic residues" evidence="1">
    <location>
        <begin position="730"/>
        <end position="856"/>
    </location>
</feature>
<dbReference type="AlphaFoldDB" id="A0AAF1BHI5"/>
<feature type="compositionally biased region" description="Polar residues" evidence="1">
    <location>
        <begin position="221"/>
        <end position="275"/>
    </location>
</feature>
<feature type="region of interest" description="Disordered" evidence="1">
    <location>
        <begin position="139"/>
        <end position="160"/>
    </location>
</feature>
<feature type="compositionally biased region" description="Pro residues" evidence="1">
    <location>
        <begin position="63"/>
        <end position="72"/>
    </location>
</feature>
<feature type="compositionally biased region" description="Basic residues" evidence="1">
    <location>
        <begin position="913"/>
        <end position="932"/>
    </location>
</feature>
<feature type="compositionally biased region" description="Basic residues" evidence="1">
    <location>
        <begin position="942"/>
        <end position="955"/>
    </location>
</feature>
<feature type="region of interest" description="Disordered" evidence="1">
    <location>
        <begin position="456"/>
        <end position="500"/>
    </location>
</feature>
<gene>
    <name evidence="2" type="ORF">DCAR_0936140</name>
</gene>
<evidence type="ECO:0000256" key="1">
    <source>
        <dbReference type="SAM" id="MobiDB-lite"/>
    </source>
</evidence>
<dbReference type="Proteomes" id="UP000077755">
    <property type="component" value="Chromosome 9"/>
</dbReference>
<reference evidence="2" key="2">
    <citation type="submission" date="2022-03" db="EMBL/GenBank/DDBJ databases">
        <title>Draft title - Genomic analysis of global carrot germplasm unveils the trajectory of domestication and the origin of high carotenoid orange carrot.</title>
        <authorList>
            <person name="Iorizzo M."/>
            <person name="Ellison S."/>
            <person name="Senalik D."/>
            <person name="Macko-Podgorni A."/>
            <person name="Grzebelus D."/>
            <person name="Bostan H."/>
            <person name="Rolling W."/>
            <person name="Curaba J."/>
            <person name="Simon P."/>
        </authorList>
    </citation>
    <scope>NUCLEOTIDE SEQUENCE</scope>
    <source>
        <tissue evidence="2">Leaf</tissue>
    </source>
</reference>
<feature type="region of interest" description="Disordered" evidence="1">
    <location>
        <begin position="1"/>
        <end position="99"/>
    </location>
</feature>
<feature type="compositionally biased region" description="Basic residues" evidence="1">
    <location>
        <begin position="897"/>
        <end position="906"/>
    </location>
</feature>